<dbReference type="AlphaFoldDB" id="A0A5K1VKQ5"/>
<feature type="region of interest" description="Disordered" evidence="1">
    <location>
        <begin position="640"/>
        <end position="670"/>
    </location>
</feature>
<evidence type="ECO:0000313" key="2">
    <source>
        <dbReference type="EMBL" id="GAT99065.1"/>
    </source>
</evidence>
<name>A0A5K1VKQ5_ENTHI</name>
<dbReference type="VEuPathDB" id="AmoebaDB:EHI_015980"/>
<comment type="caution">
    <text evidence="2">The sequence shown here is derived from an EMBL/GenBank/DDBJ whole genome shotgun (WGS) entry which is preliminary data.</text>
</comment>
<proteinExistence type="predicted"/>
<dbReference type="OMA" id="DRGISSW"/>
<accession>A0A5K1VKQ5</accession>
<organism evidence="2 3">
    <name type="scientific">Entamoeba histolytica</name>
    <dbReference type="NCBI Taxonomy" id="5759"/>
    <lineage>
        <taxon>Eukaryota</taxon>
        <taxon>Amoebozoa</taxon>
        <taxon>Evosea</taxon>
        <taxon>Archamoebae</taxon>
        <taxon>Mastigamoebida</taxon>
        <taxon>Entamoebidae</taxon>
        <taxon>Entamoeba</taxon>
    </lineage>
</organism>
<dbReference type="EMBL" id="BDEQ01000001">
    <property type="protein sequence ID" value="GAT99065.1"/>
    <property type="molecule type" value="Genomic_DNA"/>
</dbReference>
<dbReference type="VEuPathDB" id="AmoebaDB:EHI8A_082770"/>
<dbReference type="VEuPathDB" id="AmoebaDB:EHI5A_120590"/>
<protein>
    <submittedName>
        <fullName evidence="2">Uncharacterized protein</fullName>
    </submittedName>
</protein>
<dbReference type="Proteomes" id="UP000078387">
    <property type="component" value="Unassembled WGS sequence"/>
</dbReference>
<dbReference type="VEuPathDB" id="AmoebaDB:KM1_147650"/>
<reference evidence="2 3" key="1">
    <citation type="submission" date="2016-05" db="EMBL/GenBank/DDBJ databases">
        <title>First whole genome sequencing of Entamoeba histolytica HM1:IMSS-clone-6.</title>
        <authorList>
            <person name="Mukherjee Avik.K."/>
            <person name="Izumyama S."/>
            <person name="Nakada-Tsukui K."/>
            <person name="Nozaki T."/>
        </authorList>
    </citation>
    <scope>NUCLEOTIDE SEQUENCE [LARGE SCALE GENOMIC DNA]</scope>
    <source>
        <strain evidence="2 3">HM1:IMSS clone 6</strain>
    </source>
</reference>
<evidence type="ECO:0000256" key="1">
    <source>
        <dbReference type="SAM" id="MobiDB-lite"/>
    </source>
</evidence>
<gene>
    <name evidence="2" type="ORF">CL6EHI_015980</name>
</gene>
<sequence length="723" mass="81498">MISTSDGIIFGNTVFTNGITIKERIEGYITLTFDKPIFIKNILVCLSLVHYSGITPLGGTGSVLIDDEPNEKMWTGVEKKIIHSEEFEVNFNHYVTEGRITEMCPGTFKYAFFIHTNENFHITSLMSNGVGICYELHPIVVLLKGRKIHGKPTTVPLLYNNIELPQSLLESCYTKKEYNKYVLDILCDTGCGYQGDELTGKFSITNRGKQSIEKVVLHFATIVMNISNKTLSREINSSTSVYNIPIGTSTFTYKINIPMNTPPDVTDSPLRIHNAIVLEFNSGKVLKKIKRAVLPIVVYARTPNSRNVDEYTKSIKIDTLSPCSFDEIPYGLPPKYECLCPKGIETIYTMDNQVININHIKRDSTFLDYQTSCLPPDMSVGWSKNKLVFINHSFNSVSWNDPRPKNERLPQHVINECNGLLTITIEETRGIPLRSIFCVKDLTKKNYIEGTVEVPLDSAQNNVVITVKYNKKYIGYIDIDFNLLPMDRGINSWFFLKEPEGSELGFSGMVKMQLVYSSQTISSLKILEYPAYISTLHFPYYYVTPTLKKLNDSRNKILQTNNQQPFLTYGDNEAMINIPHYSNIYHTIPSFFPLPIPLLRSNAGYIASTNIIDVEIAKKRRPSASISVAVSNNISRTASPGLNKNSSCLSQQPKVISSTPIPPTTKETQPNVSIIHERTSSPAPKIPTLSQNKENNLISRKRRLSLGNFLSKKSHNNYGTLED</sequence>
<dbReference type="VEuPathDB" id="AmoebaDB:EHI7A_081320"/>
<evidence type="ECO:0000313" key="3">
    <source>
        <dbReference type="Proteomes" id="UP000078387"/>
    </source>
</evidence>